<feature type="transmembrane region" description="Helical" evidence="6">
    <location>
        <begin position="193"/>
        <end position="213"/>
    </location>
</feature>
<accession>A0A835HL21</accession>
<sequence>MKNFLSISVFTETQKPYLAMLLTQFLYAGMALLSKAAIDVGMTPCVFVVYRQAFALLALAPFSFLLERKQAPPMSCPVLFRIFLASLFGMTLSLNLYYVALNYTSATFAAASTNTIPAITFIVATFLRMESISMRHLYGVAKVFGSVLCISGALLVAFNKGPPVKFMNWYSTAHKEDSSPNSPAIDFNSKLDWIKGPLTMLLANTAWSLWLIMQGPLLKIYPAKIRLTSIQCFFSCILSAIWAIGFDRNLSSWKLGWNIQLSSVLYCGIVVTGITYWLQVWCIEKKGPVFTAMFTPLALLITAIFSAFLWKETIYFTSIGGALLLVGGLYSVLWGKKKEECVTDETNAQAEEVKEEVVLESIITHQ</sequence>
<feature type="domain" description="EamA" evidence="7">
    <location>
        <begin position="16"/>
        <end position="151"/>
    </location>
</feature>
<dbReference type="EMBL" id="JADFTS010000006">
    <property type="protein sequence ID" value="KAF9601591.1"/>
    <property type="molecule type" value="Genomic_DNA"/>
</dbReference>
<dbReference type="InterPro" id="IPR037185">
    <property type="entry name" value="EmrE-like"/>
</dbReference>
<dbReference type="Pfam" id="PF00892">
    <property type="entry name" value="EamA"/>
    <property type="match status" value="2"/>
</dbReference>
<evidence type="ECO:0000256" key="2">
    <source>
        <dbReference type="ARBA" id="ARBA00007635"/>
    </source>
</evidence>
<keyword evidence="9" id="KW-1185">Reference proteome</keyword>
<dbReference type="AlphaFoldDB" id="A0A835HL21"/>
<comment type="similarity">
    <text evidence="2 6">Belongs to the drug/metabolite transporter (DMT) superfamily. Plant drug/metabolite exporter (P-DME) (TC 2.A.7.4) family.</text>
</comment>
<evidence type="ECO:0000313" key="9">
    <source>
        <dbReference type="Proteomes" id="UP000631114"/>
    </source>
</evidence>
<reference evidence="8 9" key="1">
    <citation type="submission" date="2020-10" db="EMBL/GenBank/DDBJ databases">
        <title>The Coptis chinensis genome and diversification of protoberbering-type alkaloids.</title>
        <authorList>
            <person name="Wang B."/>
            <person name="Shu S."/>
            <person name="Song C."/>
            <person name="Liu Y."/>
        </authorList>
    </citation>
    <scope>NUCLEOTIDE SEQUENCE [LARGE SCALE GENOMIC DNA]</scope>
    <source>
        <strain evidence="8">HL-2020</strain>
        <tissue evidence="8">Leaf</tissue>
    </source>
</reference>
<comment type="subcellular location">
    <subcellularLocation>
        <location evidence="1 6">Membrane</location>
        <topology evidence="1 6">Multi-pass membrane protein</topology>
    </subcellularLocation>
</comment>
<keyword evidence="5 6" id="KW-0472">Membrane</keyword>
<feature type="transmembrane region" description="Helical" evidence="6">
    <location>
        <begin position="225"/>
        <end position="245"/>
    </location>
</feature>
<feature type="transmembrane region" description="Helical" evidence="6">
    <location>
        <begin position="139"/>
        <end position="158"/>
    </location>
</feature>
<dbReference type="GO" id="GO:0022857">
    <property type="term" value="F:transmembrane transporter activity"/>
    <property type="evidence" value="ECO:0007669"/>
    <property type="project" value="InterPro"/>
</dbReference>
<evidence type="ECO:0000256" key="4">
    <source>
        <dbReference type="ARBA" id="ARBA00022989"/>
    </source>
</evidence>
<feature type="transmembrane region" description="Helical" evidence="6">
    <location>
        <begin position="106"/>
        <end position="127"/>
    </location>
</feature>
<keyword evidence="4 6" id="KW-1133">Transmembrane helix</keyword>
<dbReference type="InterPro" id="IPR030184">
    <property type="entry name" value="WAT1-related"/>
</dbReference>
<dbReference type="OrthoDB" id="1728340at2759"/>
<keyword evidence="3 6" id="KW-0812">Transmembrane</keyword>
<evidence type="ECO:0000256" key="1">
    <source>
        <dbReference type="ARBA" id="ARBA00004141"/>
    </source>
</evidence>
<feature type="transmembrane region" description="Helical" evidence="6">
    <location>
        <begin position="290"/>
        <end position="308"/>
    </location>
</feature>
<gene>
    <name evidence="8" type="ORF">IFM89_020507</name>
</gene>
<feature type="domain" description="EamA" evidence="7">
    <location>
        <begin position="195"/>
        <end position="333"/>
    </location>
</feature>
<evidence type="ECO:0000256" key="6">
    <source>
        <dbReference type="RuleBase" id="RU363077"/>
    </source>
</evidence>
<name>A0A835HL21_9MAGN</name>
<protein>
    <recommendedName>
        <fullName evidence="6">WAT1-related protein</fullName>
    </recommendedName>
</protein>
<evidence type="ECO:0000313" key="8">
    <source>
        <dbReference type="EMBL" id="KAF9601591.1"/>
    </source>
</evidence>
<dbReference type="InterPro" id="IPR000620">
    <property type="entry name" value="EamA_dom"/>
</dbReference>
<dbReference type="GO" id="GO:0016020">
    <property type="term" value="C:membrane"/>
    <property type="evidence" value="ECO:0007669"/>
    <property type="project" value="UniProtKB-SubCell"/>
</dbReference>
<comment type="caution">
    <text evidence="8">The sequence shown here is derived from an EMBL/GenBank/DDBJ whole genome shotgun (WGS) entry which is preliminary data.</text>
</comment>
<feature type="transmembrane region" description="Helical" evidence="6">
    <location>
        <begin position="257"/>
        <end position="278"/>
    </location>
</feature>
<feature type="transmembrane region" description="Helical" evidence="6">
    <location>
        <begin position="78"/>
        <end position="100"/>
    </location>
</feature>
<feature type="transmembrane region" description="Helical" evidence="6">
    <location>
        <begin position="314"/>
        <end position="333"/>
    </location>
</feature>
<feature type="transmembrane region" description="Helical" evidence="6">
    <location>
        <begin position="46"/>
        <end position="66"/>
    </location>
</feature>
<dbReference type="Proteomes" id="UP000631114">
    <property type="component" value="Unassembled WGS sequence"/>
</dbReference>
<evidence type="ECO:0000259" key="7">
    <source>
        <dbReference type="Pfam" id="PF00892"/>
    </source>
</evidence>
<evidence type="ECO:0000256" key="5">
    <source>
        <dbReference type="ARBA" id="ARBA00023136"/>
    </source>
</evidence>
<organism evidence="8 9">
    <name type="scientific">Coptis chinensis</name>
    <dbReference type="NCBI Taxonomy" id="261450"/>
    <lineage>
        <taxon>Eukaryota</taxon>
        <taxon>Viridiplantae</taxon>
        <taxon>Streptophyta</taxon>
        <taxon>Embryophyta</taxon>
        <taxon>Tracheophyta</taxon>
        <taxon>Spermatophyta</taxon>
        <taxon>Magnoliopsida</taxon>
        <taxon>Ranunculales</taxon>
        <taxon>Ranunculaceae</taxon>
        <taxon>Coptidoideae</taxon>
        <taxon>Coptis</taxon>
    </lineage>
</organism>
<evidence type="ECO:0000256" key="3">
    <source>
        <dbReference type="ARBA" id="ARBA00022692"/>
    </source>
</evidence>
<dbReference type="SUPFAM" id="SSF103481">
    <property type="entry name" value="Multidrug resistance efflux transporter EmrE"/>
    <property type="match status" value="2"/>
</dbReference>
<proteinExistence type="inferred from homology"/>
<dbReference type="PANTHER" id="PTHR31218">
    <property type="entry name" value="WAT1-RELATED PROTEIN"/>
    <property type="match status" value="1"/>
</dbReference>